<dbReference type="NCBIfam" id="TIGR00546">
    <property type="entry name" value="lnt"/>
    <property type="match status" value="1"/>
</dbReference>
<evidence type="ECO:0000256" key="1">
    <source>
        <dbReference type="ARBA" id="ARBA00004651"/>
    </source>
</evidence>
<evidence type="ECO:0000259" key="10">
    <source>
        <dbReference type="PROSITE" id="PS50263"/>
    </source>
</evidence>
<keyword evidence="12" id="KW-1185">Reference proteome</keyword>
<dbReference type="Gene3D" id="3.60.110.10">
    <property type="entry name" value="Carbon-nitrogen hydrolase"/>
    <property type="match status" value="1"/>
</dbReference>
<comment type="function">
    <text evidence="9">Catalyzes the phospholipid dependent N-acylation of the N-terminal cysteine of apolipoprotein, the last step in lipoprotein maturation.</text>
</comment>
<feature type="transmembrane region" description="Helical" evidence="9">
    <location>
        <begin position="122"/>
        <end position="146"/>
    </location>
</feature>
<keyword evidence="11" id="KW-0449">Lipoprotein</keyword>
<evidence type="ECO:0000256" key="7">
    <source>
        <dbReference type="ARBA" id="ARBA00023136"/>
    </source>
</evidence>
<dbReference type="GO" id="GO:0005886">
    <property type="term" value="C:plasma membrane"/>
    <property type="evidence" value="ECO:0007669"/>
    <property type="project" value="UniProtKB-SubCell"/>
</dbReference>
<feature type="transmembrane region" description="Helical" evidence="9">
    <location>
        <begin position="87"/>
        <end position="110"/>
    </location>
</feature>
<comment type="catalytic activity">
    <reaction evidence="9">
        <text>N-terminal S-1,2-diacyl-sn-glyceryl-L-cysteinyl-[lipoprotein] + a glycerophospholipid = N-acyl-S-1,2-diacyl-sn-glyceryl-L-cysteinyl-[lipoprotein] + a 2-acyl-sn-glycero-3-phospholipid + H(+)</text>
        <dbReference type="Rhea" id="RHEA:48228"/>
        <dbReference type="Rhea" id="RHEA-COMP:14681"/>
        <dbReference type="Rhea" id="RHEA-COMP:14684"/>
        <dbReference type="ChEBI" id="CHEBI:15378"/>
        <dbReference type="ChEBI" id="CHEBI:136912"/>
        <dbReference type="ChEBI" id="CHEBI:140656"/>
        <dbReference type="ChEBI" id="CHEBI:140657"/>
        <dbReference type="ChEBI" id="CHEBI:140660"/>
        <dbReference type="EC" id="2.3.1.269"/>
    </reaction>
</comment>
<dbReference type="PROSITE" id="PS50263">
    <property type="entry name" value="CN_HYDROLASE"/>
    <property type="match status" value="1"/>
</dbReference>
<evidence type="ECO:0000256" key="6">
    <source>
        <dbReference type="ARBA" id="ARBA00022989"/>
    </source>
</evidence>
<dbReference type="UniPathway" id="UPA00666"/>
<evidence type="ECO:0000256" key="9">
    <source>
        <dbReference type="HAMAP-Rule" id="MF_01148"/>
    </source>
</evidence>
<keyword evidence="8 9" id="KW-0012">Acyltransferase</keyword>
<evidence type="ECO:0000256" key="3">
    <source>
        <dbReference type="ARBA" id="ARBA00022475"/>
    </source>
</evidence>
<comment type="similarity">
    <text evidence="2 9">Belongs to the CN hydrolase family. Apolipoprotein N-acyltransferase subfamily.</text>
</comment>
<evidence type="ECO:0000313" key="12">
    <source>
        <dbReference type="Proteomes" id="UP000297706"/>
    </source>
</evidence>
<dbReference type="GO" id="GO:0042158">
    <property type="term" value="P:lipoprotein biosynthetic process"/>
    <property type="evidence" value="ECO:0007669"/>
    <property type="project" value="UniProtKB-UniRule"/>
</dbReference>
<dbReference type="OrthoDB" id="9804277at2"/>
<dbReference type="EMBL" id="PQVH01000013">
    <property type="protein sequence ID" value="TFW70271.1"/>
    <property type="molecule type" value="Genomic_DNA"/>
</dbReference>
<dbReference type="InterPro" id="IPR003010">
    <property type="entry name" value="C-N_Hydrolase"/>
</dbReference>
<dbReference type="Proteomes" id="UP000297706">
    <property type="component" value="Unassembled WGS sequence"/>
</dbReference>
<comment type="caution">
    <text evidence="11">The sequence shown here is derived from an EMBL/GenBank/DDBJ whole genome shotgun (WGS) entry which is preliminary data.</text>
</comment>
<feature type="domain" description="CN hydrolase" evidence="10">
    <location>
        <begin position="230"/>
        <end position="469"/>
    </location>
</feature>
<comment type="subcellular location">
    <subcellularLocation>
        <location evidence="1 9">Cell membrane</location>
        <topology evidence="1 9">Multi-pass membrane protein</topology>
    </subcellularLocation>
</comment>
<accession>A0A4Y9VP02</accession>
<dbReference type="InterPro" id="IPR045378">
    <property type="entry name" value="LNT_N"/>
</dbReference>
<feature type="transmembrane region" description="Helical" evidence="9">
    <location>
        <begin position="166"/>
        <end position="186"/>
    </location>
</feature>
<sequence length="502" mass="55192">MLFSISNPVIKTVTLFALGAFGVLGFAPYYFYPASILSLIGVIYFITLSDSAKSAAISGFTYGLGLFGVGIYWIYISLHTYGGMPGIMAAFSTFVLAAFLALFPTMVGALSKKLGQHPTSTIIAIPVLWALADWVRSWIFTGFPWLTIGYSQVPASPLAGYMPVTGVYGVTFITVLIASVIGVGLANKAKTSVWQRGAVGTLLLLIASGYGLKQIEWTTPIGKPLSVSLLQGNIEQNLKWVPELAEHTMQQYLTMTEQSSAKLIVLPETALPVIASEIPQELKTRLVAHAHKNQGDILVGMIEREDGEYFNSVLSYGSEQTLTYRKSHLVPFGEFIPLKVAFGWIYRDWLNMPLSDLSRGAKYQQPMPVADAKVAVNICYEDVFGEEIIRQLPAATLLVNVSNDAWYGESYAADQHLQFSQARALETGRMMLRATNTGATAIIDQKGYLTAHAPHFVQTSLDGYAQGYTGTTPYVYWGNWLFLTICFGLLLFIWKRNRASSR</sequence>
<dbReference type="AlphaFoldDB" id="A0A4Y9VP02"/>
<dbReference type="GO" id="GO:0016410">
    <property type="term" value="F:N-acyltransferase activity"/>
    <property type="evidence" value="ECO:0007669"/>
    <property type="project" value="UniProtKB-UniRule"/>
</dbReference>
<protein>
    <recommendedName>
        <fullName evidence="9">Apolipoprotein N-acyltransferase</fullName>
        <shortName evidence="9">ALP N-acyltransferase</shortName>
        <ecNumber evidence="9">2.3.1.269</ecNumber>
    </recommendedName>
</protein>
<dbReference type="SUPFAM" id="SSF56317">
    <property type="entry name" value="Carbon-nitrogen hydrolase"/>
    <property type="match status" value="1"/>
</dbReference>
<keyword evidence="6 9" id="KW-1133">Transmembrane helix</keyword>
<dbReference type="PANTHER" id="PTHR38686:SF1">
    <property type="entry name" value="APOLIPOPROTEIN N-ACYLTRANSFERASE"/>
    <property type="match status" value="1"/>
</dbReference>
<dbReference type="InterPro" id="IPR004563">
    <property type="entry name" value="Apolipo_AcylTrfase"/>
</dbReference>
<proteinExistence type="inferred from homology"/>
<feature type="transmembrane region" description="Helical" evidence="9">
    <location>
        <begin position="474"/>
        <end position="494"/>
    </location>
</feature>
<feature type="transmembrane region" description="Helical" evidence="9">
    <location>
        <begin position="193"/>
        <end position="212"/>
    </location>
</feature>
<dbReference type="RefSeq" id="WP_135278516.1">
    <property type="nucleotide sequence ID" value="NZ_PQVH01000013.1"/>
</dbReference>
<reference evidence="11 12" key="1">
    <citation type="submission" date="2018-02" db="EMBL/GenBank/DDBJ databases">
        <title>A novel lanthanide dependent methylotroph, Methylotenera sp. La3113.</title>
        <authorList>
            <person name="Lv H."/>
            <person name="Tani A."/>
        </authorList>
    </citation>
    <scope>NUCLEOTIDE SEQUENCE [LARGE SCALE GENOMIC DNA]</scope>
    <source>
        <strain evidence="11 12">La3113</strain>
    </source>
</reference>
<name>A0A4Y9VP02_9PROT</name>
<comment type="pathway">
    <text evidence="9">Protein modification; lipoprotein biosynthesis (N-acyl transfer).</text>
</comment>
<feature type="transmembrane region" description="Helical" evidence="9">
    <location>
        <begin position="55"/>
        <end position="75"/>
    </location>
</feature>
<dbReference type="InterPro" id="IPR036526">
    <property type="entry name" value="C-N_Hydrolase_sf"/>
</dbReference>
<evidence type="ECO:0000313" key="11">
    <source>
        <dbReference type="EMBL" id="TFW70271.1"/>
    </source>
</evidence>
<evidence type="ECO:0000256" key="8">
    <source>
        <dbReference type="ARBA" id="ARBA00023315"/>
    </source>
</evidence>
<evidence type="ECO:0000256" key="2">
    <source>
        <dbReference type="ARBA" id="ARBA00010065"/>
    </source>
</evidence>
<keyword evidence="7 9" id="KW-0472">Membrane</keyword>
<evidence type="ECO:0000256" key="5">
    <source>
        <dbReference type="ARBA" id="ARBA00022692"/>
    </source>
</evidence>
<gene>
    <name evidence="9" type="primary">lnt</name>
    <name evidence="11" type="ORF">C3Y98_10360</name>
</gene>
<dbReference type="CDD" id="cd07571">
    <property type="entry name" value="ALP_N-acyl_transferase"/>
    <property type="match status" value="1"/>
</dbReference>
<feature type="transmembrane region" description="Helical" evidence="9">
    <location>
        <begin position="29"/>
        <end position="48"/>
    </location>
</feature>
<keyword evidence="4 9" id="KW-0808">Transferase</keyword>
<organism evidence="11 12">
    <name type="scientific">Methylotenera oryzisoli</name>
    <dbReference type="NCBI Taxonomy" id="2080758"/>
    <lineage>
        <taxon>Bacteria</taxon>
        <taxon>Pseudomonadati</taxon>
        <taxon>Pseudomonadota</taxon>
        <taxon>Betaproteobacteria</taxon>
        <taxon>Nitrosomonadales</taxon>
        <taxon>Methylophilaceae</taxon>
        <taxon>Methylotenera</taxon>
    </lineage>
</organism>
<dbReference type="HAMAP" id="MF_01148">
    <property type="entry name" value="Lnt"/>
    <property type="match status" value="1"/>
</dbReference>
<dbReference type="Pfam" id="PF20154">
    <property type="entry name" value="LNT_N"/>
    <property type="match status" value="1"/>
</dbReference>
<keyword evidence="3 9" id="KW-1003">Cell membrane</keyword>
<dbReference type="PANTHER" id="PTHR38686">
    <property type="entry name" value="APOLIPOPROTEIN N-ACYLTRANSFERASE"/>
    <property type="match status" value="1"/>
</dbReference>
<keyword evidence="5 9" id="KW-0812">Transmembrane</keyword>
<evidence type="ECO:0000256" key="4">
    <source>
        <dbReference type="ARBA" id="ARBA00022679"/>
    </source>
</evidence>
<dbReference type="EC" id="2.3.1.269" evidence="9"/>
<dbReference type="Pfam" id="PF00795">
    <property type="entry name" value="CN_hydrolase"/>
    <property type="match status" value="1"/>
</dbReference>